<gene>
    <name evidence="8" type="ORF">METZ01_LOCUS47787</name>
</gene>
<dbReference type="GO" id="GO:0004588">
    <property type="term" value="F:orotate phosphoribosyltransferase activity"/>
    <property type="evidence" value="ECO:0007669"/>
    <property type="project" value="UniProtKB-EC"/>
</dbReference>
<comment type="pathway">
    <text evidence="1">Pyrimidine metabolism; UMP biosynthesis via de novo pathway; UMP from orotate: step 1/2.</text>
</comment>
<dbReference type="GO" id="GO:0044205">
    <property type="term" value="P:'de novo' UMP biosynthetic process"/>
    <property type="evidence" value="ECO:0007669"/>
    <property type="project" value="UniProtKB-UniPathway"/>
</dbReference>
<keyword evidence="4" id="KW-0808">Transferase</keyword>
<keyword evidence="5" id="KW-0460">Magnesium</keyword>
<reference evidence="8" key="1">
    <citation type="submission" date="2018-05" db="EMBL/GenBank/DDBJ databases">
        <authorList>
            <person name="Lanie J.A."/>
            <person name="Ng W.-L."/>
            <person name="Kazmierczak K.M."/>
            <person name="Andrzejewski T.M."/>
            <person name="Davidsen T.M."/>
            <person name="Wayne K.J."/>
            <person name="Tettelin H."/>
            <person name="Glass J.I."/>
            <person name="Rusch D."/>
            <person name="Podicherti R."/>
            <person name="Tsui H.-C.T."/>
            <person name="Winkler M.E."/>
        </authorList>
    </citation>
    <scope>NUCLEOTIDE SEQUENCE</scope>
</reference>
<name>A0A381S198_9ZZZZ</name>
<evidence type="ECO:0000256" key="3">
    <source>
        <dbReference type="ARBA" id="ARBA00022676"/>
    </source>
</evidence>
<dbReference type="PANTHER" id="PTHR19278:SF9">
    <property type="entry name" value="URIDINE 5'-MONOPHOSPHATE SYNTHASE"/>
    <property type="match status" value="1"/>
</dbReference>
<dbReference type="Gene3D" id="3.40.50.2020">
    <property type="match status" value="1"/>
</dbReference>
<keyword evidence="3" id="KW-0328">Glycosyltransferase</keyword>
<evidence type="ECO:0000256" key="6">
    <source>
        <dbReference type="ARBA" id="ARBA00022975"/>
    </source>
</evidence>
<feature type="non-terminal residue" evidence="8">
    <location>
        <position position="1"/>
    </location>
</feature>
<dbReference type="EMBL" id="UINC01002279">
    <property type="protein sequence ID" value="SUZ94933.1"/>
    <property type="molecule type" value="Genomic_DNA"/>
</dbReference>
<evidence type="ECO:0000259" key="7">
    <source>
        <dbReference type="Pfam" id="PF00156"/>
    </source>
</evidence>
<dbReference type="InterPro" id="IPR000836">
    <property type="entry name" value="PRTase_dom"/>
</dbReference>
<dbReference type="InterPro" id="IPR004467">
    <property type="entry name" value="Or_phspho_trans_dom"/>
</dbReference>
<sequence>VDRLLALALERGAIKYGDFTLTSGKKSSYYFDGRLLSLDPEGAHLISQALLPLLNKAGAKAVGGTTLGADPMVAAVALASHLQGGPIPAFIVRKESKSHGTKQNIEGPLVLGSKVAIVDDVCTTGGSLFHAIEAAEEAGCEVVKVVSLLDRNEGGSEEMRKRGYDFSALLAATTEGKIVPVAD</sequence>
<dbReference type="CDD" id="cd06223">
    <property type="entry name" value="PRTases_typeI"/>
    <property type="match status" value="1"/>
</dbReference>
<dbReference type="HAMAP" id="MF_01208">
    <property type="entry name" value="PyrE"/>
    <property type="match status" value="1"/>
</dbReference>
<dbReference type="InterPro" id="IPR023031">
    <property type="entry name" value="OPRT"/>
</dbReference>
<protein>
    <recommendedName>
        <fullName evidence="2">orotate phosphoribosyltransferase</fullName>
        <ecNumber evidence="2">2.4.2.10</ecNumber>
    </recommendedName>
</protein>
<evidence type="ECO:0000313" key="8">
    <source>
        <dbReference type="EMBL" id="SUZ94933.1"/>
    </source>
</evidence>
<dbReference type="PANTHER" id="PTHR19278">
    <property type="entry name" value="OROTATE PHOSPHORIBOSYLTRANSFERASE"/>
    <property type="match status" value="1"/>
</dbReference>
<dbReference type="SUPFAM" id="SSF53271">
    <property type="entry name" value="PRTase-like"/>
    <property type="match status" value="1"/>
</dbReference>
<accession>A0A381S198</accession>
<evidence type="ECO:0000256" key="2">
    <source>
        <dbReference type="ARBA" id="ARBA00011971"/>
    </source>
</evidence>
<dbReference type="EC" id="2.4.2.10" evidence="2"/>
<dbReference type="UniPathway" id="UPA00070">
    <property type="reaction ID" value="UER00119"/>
</dbReference>
<dbReference type="FunFam" id="3.40.50.2020:FF:000029">
    <property type="entry name" value="Orotate phosphoribosyltransferase"/>
    <property type="match status" value="1"/>
</dbReference>
<keyword evidence="6" id="KW-0665">Pyrimidine biosynthesis</keyword>
<evidence type="ECO:0000256" key="4">
    <source>
        <dbReference type="ARBA" id="ARBA00022679"/>
    </source>
</evidence>
<feature type="domain" description="Phosphoribosyltransferase" evidence="7">
    <location>
        <begin position="74"/>
        <end position="157"/>
    </location>
</feature>
<dbReference type="NCBIfam" id="TIGR00336">
    <property type="entry name" value="pyrE"/>
    <property type="match status" value="1"/>
</dbReference>
<dbReference type="AlphaFoldDB" id="A0A381S198"/>
<evidence type="ECO:0000256" key="5">
    <source>
        <dbReference type="ARBA" id="ARBA00022842"/>
    </source>
</evidence>
<organism evidence="8">
    <name type="scientific">marine metagenome</name>
    <dbReference type="NCBI Taxonomy" id="408172"/>
    <lineage>
        <taxon>unclassified sequences</taxon>
        <taxon>metagenomes</taxon>
        <taxon>ecological metagenomes</taxon>
    </lineage>
</organism>
<dbReference type="GO" id="GO:0019856">
    <property type="term" value="P:pyrimidine nucleobase biosynthetic process"/>
    <property type="evidence" value="ECO:0007669"/>
    <property type="project" value="TreeGrafter"/>
</dbReference>
<proteinExistence type="inferred from homology"/>
<dbReference type="Pfam" id="PF00156">
    <property type="entry name" value="Pribosyltran"/>
    <property type="match status" value="1"/>
</dbReference>
<evidence type="ECO:0000256" key="1">
    <source>
        <dbReference type="ARBA" id="ARBA00004889"/>
    </source>
</evidence>
<dbReference type="InterPro" id="IPR029057">
    <property type="entry name" value="PRTase-like"/>
</dbReference>